<evidence type="ECO:0000256" key="8">
    <source>
        <dbReference type="ARBA" id="ARBA00023277"/>
    </source>
</evidence>
<dbReference type="PANTHER" id="PTHR10584">
    <property type="entry name" value="SUGAR KINASE"/>
    <property type="match status" value="1"/>
</dbReference>
<sequence length="306" mass="29949">MITVFGSLNVDLLFNLDRLPAPGETVLTREIVQLPGGKGANQATAAAKAGAPTRFVGCVGEDGLGAPVLASLTAAGCDVSGVREVPGATGTAVVMVERSGENQIVVGSGANMAVVASMLESVALGPGDTLVCQMEIPPEATAAALAAARRAGARTILNLAPARPLPPEVLADVDLLIVNEGEAAVLAGSAAPPLETARGLAAAHELTCVVTLGGDGALAVTPDGRGCRVGTLAVQAVDTVGAGDAFVGVLAASLDVGMGLPNALHRASVAAGLTCTRPGAAAALPDAAEIDGRLSALARPVDLGDG</sequence>
<dbReference type="PRINTS" id="PR00990">
    <property type="entry name" value="RIBOKINASE"/>
</dbReference>
<dbReference type="InterPro" id="IPR011611">
    <property type="entry name" value="PfkB_dom"/>
</dbReference>
<feature type="binding site" evidence="9">
    <location>
        <begin position="211"/>
        <end position="216"/>
    </location>
    <ligand>
        <name>ATP</name>
        <dbReference type="ChEBI" id="CHEBI:30616"/>
    </ligand>
</feature>
<evidence type="ECO:0000256" key="7">
    <source>
        <dbReference type="ARBA" id="ARBA00022958"/>
    </source>
</evidence>
<comment type="activity regulation">
    <text evidence="9">Activated by a monovalent cation that binds near, but not in, the active site. The most likely occupant of the site in vivo is potassium. Ion binding induces a conformational change that may alter substrate affinity.</text>
</comment>
<evidence type="ECO:0000313" key="11">
    <source>
        <dbReference type="EMBL" id="SDF25887.1"/>
    </source>
</evidence>
<reference evidence="11 12" key="1">
    <citation type="submission" date="2016-10" db="EMBL/GenBank/DDBJ databases">
        <authorList>
            <person name="Varghese N."/>
            <person name="Submissions S."/>
        </authorList>
    </citation>
    <scope>NUCLEOTIDE SEQUENCE [LARGE SCALE GENOMIC DNA]</scope>
    <source>
        <strain evidence="11 12">DSM 18839</strain>
    </source>
</reference>
<keyword evidence="8 9" id="KW-0119">Carbohydrate metabolism</keyword>
<dbReference type="PANTHER" id="PTHR10584:SF166">
    <property type="entry name" value="RIBOKINASE"/>
    <property type="match status" value="1"/>
</dbReference>
<evidence type="ECO:0000256" key="1">
    <source>
        <dbReference type="ARBA" id="ARBA00022679"/>
    </source>
</evidence>
<feature type="binding site" evidence="9">
    <location>
        <position position="277"/>
    </location>
    <ligand>
        <name>K(+)</name>
        <dbReference type="ChEBI" id="CHEBI:29103"/>
    </ligand>
</feature>
<feature type="binding site" evidence="9">
    <location>
        <position position="279"/>
    </location>
    <ligand>
        <name>K(+)</name>
        <dbReference type="ChEBI" id="CHEBI:29103"/>
    </ligand>
</feature>
<evidence type="ECO:0000259" key="10">
    <source>
        <dbReference type="Pfam" id="PF00294"/>
    </source>
</evidence>
<dbReference type="UniPathway" id="UPA00916">
    <property type="reaction ID" value="UER00889"/>
</dbReference>
<dbReference type="HAMAP" id="MF_01987">
    <property type="entry name" value="Ribokinase"/>
    <property type="match status" value="1"/>
</dbReference>
<dbReference type="Gene3D" id="3.40.1190.20">
    <property type="match status" value="1"/>
</dbReference>
<dbReference type="OrthoDB" id="9792663at2"/>
<dbReference type="GO" id="GO:0046872">
    <property type="term" value="F:metal ion binding"/>
    <property type="evidence" value="ECO:0007669"/>
    <property type="project" value="UniProtKB-KW"/>
</dbReference>
<dbReference type="GO" id="GO:0005524">
    <property type="term" value="F:ATP binding"/>
    <property type="evidence" value="ECO:0007669"/>
    <property type="project" value="UniProtKB-UniRule"/>
</dbReference>
<comment type="similarity">
    <text evidence="9">Belongs to the carbohydrate kinase PfkB family. Ribokinase subfamily.</text>
</comment>
<dbReference type="InterPro" id="IPR002139">
    <property type="entry name" value="Ribo/fructo_kinase"/>
</dbReference>
<evidence type="ECO:0000313" key="12">
    <source>
        <dbReference type="Proteomes" id="UP000198615"/>
    </source>
</evidence>
<dbReference type="CDD" id="cd01174">
    <property type="entry name" value="ribokinase"/>
    <property type="match status" value="1"/>
</dbReference>
<evidence type="ECO:0000256" key="9">
    <source>
        <dbReference type="HAMAP-Rule" id="MF_01987"/>
    </source>
</evidence>
<evidence type="ECO:0000256" key="5">
    <source>
        <dbReference type="ARBA" id="ARBA00022840"/>
    </source>
</evidence>
<dbReference type="Pfam" id="PF00294">
    <property type="entry name" value="PfkB"/>
    <property type="match status" value="1"/>
</dbReference>
<feature type="binding site" evidence="9">
    <location>
        <position position="240"/>
    </location>
    <ligand>
        <name>K(+)</name>
        <dbReference type="ChEBI" id="CHEBI:29103"/>
    </ligand>
</feature>
<feature type="binding site" evidence="9">
    <location>
        <position position="135"/>
    </location>
    <ligand>
        <name>substrate</name>
    </ligand>
</feature>
<keyword evidence="9" id="KW-0963">Cytoplasm</keyword>
<evidence type="ECO:0000256" key="4">
    <source>
        <dbReference type="ARBA" id="ARBA00022777"/>
    </source>
</evidence>
<dbReference type="AlphaFoldDB" id="A0A8G2BFA0"/>
<comment type="caution">
    <text evidence="9">Lacks conserved residue(s) required for the propagation of feature annotation.</text>
</comment>
<feature type="binding site" evidence="9">
    <location>
        <position position="274"/>
    </location>
    <ligand>
        <name>K(+)</name>
        <dbReference type="ChEBI" id="CHEBI:29103"/>
    </ligand>
</feature>
<dbReference type="GO" id="GO:0019303">
    <property type="term" value="P:D-ribose catabolic process"/>
    <property type="evidence" value="ECO:0007669"/>
    <property type="project" value="UniProtKB-UniRule"/>
</dbReference>
<dbReference type="EMBL" id="FNBW01000002">
    <property type="protein sequence ID" value="SDF25887.1"/>
    <property type="molecule type" value="Genomic_DNA"/>
</dbReference>
<comment type="pathway">
    <text evidence="9">Carbohydrate metabolism; D-ribose degradation; D-ribose 5-phosphate from beta-D-ribopyranose: step 2/2.</text>
</comment>
<proteinExistence type="inferred from homology"/>
<keyword evidence="3 9" id="KW-0547">Nucleotide-binding</keyword>
<feature type="binding site" evidence="9">
    <location>
        <begin position="9"/>
        <end position="11"/>
    </location>
    <ligand>
        <name>substrate</name>
    </ligand>
</feature>
<dbReference type="Proteomes" id="UP000198615">
    <property type="component" value="Unassembled WGS sequence"/>
</dbReference>
<feature type="active site" description="Proton acceptor" evidence="9">
    <location>
        <position position="244"/>
    </location>
</feature>
<name>A0A8G2BFA0_9PROT</name>
<feature type="binding site" evidence="9">
    <location>
        <position position="238"/>
    </location>
    <ligand>
        <name>K(+)</name>
        <dbReference type="ChEBI" id="CHEBI:29103"/>
    </ligand>
</feature>
<dbReference type="RefSeq" id="WP_093148302.1">
    <property type="nucleotide sequence ID" value="NZ_FNBW01000002.1"/>
</dbReference>
<keyword evidence="2 9" id="KW-0479">Metal-binding</keyword>
<comment type="subunit">
    <text evidence="9">Homodimer.</text>
</comment>
<feature type="binding site" evidence="9">
    <location>
        <begin position="243"/>
        <end position="244"/>
    </location>
    <ligand>
        <name>ATP</name>
        <dbReference type="ChEBI" id="CHEBI:30616"/>
    </ligand>
</feature>
<comment type="subcellular location">
    <subcellularLocation>
        <location evidence="9">Cytoplasm</location>
    </subcellularLocation>
</comment>
<protein>
    <recommendedName>
        <fullName evidence="9">Ribokinase</fullName>
        <shortName evidence="9">RK</shortName>
        <ecNumber evidence="9">2.7.1.15</ecNumber>
    </recommendedName>
</protein>
<keyword evidence="4 9" id="KW-0418">Kinase</keyword>
<feature type="binding site" evidence="9">
    <location>
        <position position="244"/>
    </location>
    <ligand>
        <name>substrate</name>
    </ligand>
</feature>
<dbReference type="EC" id="2.7.1.15" evidence="9"/>
<keyword evidence="5 9" id="KW-0067">ATP-binding</keyword>
<keyword evidence="1 9" id="KW-0808">Transferase</keyword>
<feature type="binding site" evidence="9">
    <location>
        <position position="179"/>
    </location>
    <ligand>
        <name>ATP</name>
        <dbReference type="ChEBI" id="CHEBI:30616"/>
    </ligand>
</feature>
<dbReference type="SUPFAM" id="SSF53613">
    <property type="entry name" value="Ribokinase-like"/>
    <property type="match status" value="1"/>
</dbReference>
<dbReference type="InterPro" id="IPR029056">
    <property type="entry name" value="Ribokinase-like"/>
</dbReference>
<keyword evidence="7 9" id="KW-0630">Potassium</keyword>
<keyword evidence="12" id="KW-1185">Reference proteome</keyword>
<dbReference type="InterPro" id="IPR011877">
    <property type="entry name" value="Ribokinase"/>
</dbReference>
<feature type="domain" description="Carbohydrate kinase PfkB" evidence="10">
    <location>
        <begin position="2"/>
        <end position="286"/>
    </location>
</feature>
<dbReference type="GO" id="GO:0004747">
    <property type="term" value="F:ribokinase activity"/>
    <property type="evidence" value="ECO:0007669"/>
    <property type="project" value="UniProtKB-UniRule"/>
</dbReference>
<comment type="cofactor">
    <cofactor evidence="9">
        <name>Mg(2+)</name>
        <dbReference type="ChEBI" id="CHEBI:18420"/>
    </cofactor>
    <text evidence="9">Requires a divalent cation, most likely magnesium in vivo, as an electrophilic catalyst to aid phosphoryl group transfer. It is the chelate of the metal and the nucleotide that is the actual substrate.</text>
</comment>
<feature type="binding site" evidence="9">
    <location>
        <begin position="37"/>
        <end position="41"/>
    </location>
    <ligand>
        <name>substrate</name>
    </ligand>
</feature>
<accession>A0A8G2BFA0</accession>
<comment type="function">
    <text evidence="9">Catalyzes the phosphorylation of ribose at O-5 in a reaction requiring ATP and magnesium. The resulting D-ribose-5-phosphate can then be used either for sythesis of nucleotides, histidine, and tryptophan, or as a component of the pentose phosphate pathway.</text>
</comment>
<comment type="catalytic activity">
    <reaction evidence="9">
        <text>D-ribose + ATP = D-ribose 5-phosphate + ADP + H(+)</text>
        <dbReference type="Rhea" id="RHEA:13697"/>
        <dbReference type="ChEBI" id="CHEBI:15378"/>
        <dbReference type="ChEBI" id="CHEBI:30616"/>
        <dbReference type="ChEBI" id="CHEBI:47013"/>
        <dbReference type="ChEBI" id="CHEBI:78346"/>
        <dbReference type="ChEBI" id="CHEBI:456216"/>
        <dbReference type="EC" id="2.7.1.15"/>
    </reaction>
</comment>
<comment type="caution">
    <text evidence="11">The sequence shown here is derived from an EMBL/GenBank/DDBJ whole genome shotgun (WGS) entry which is preliminary data.</text>
</comment>
<evidence type="ECO:0000256" key="2">
    <source>
        <dbReference type="ARBA" id="ARBA00022723"/>
    </source>
</evidence>
<evidence type="ECO:0000256" key="6">
    <source>
        <dbReference type="ARBA" id="ARBA00022842"/>
    </source>
</evidence>
<keyword evidence="6 9" id="KW-0460">Magnesium</keyword>
<dbReference type="GO" id="GO:0005829">
    <property type="term" value="C:cytosol"/>
    <property type="evidence" value="ECO:0007669"/>
    <property type="project" value="TreeGrafter"/>
</dbReference>
<organism evidence="11 12">
    <name type="scientific">Thalassobaculum litoreum DSM 18839</name>
    <dbReference type="NCBI Taxonomy" id="1123362"/>
    <lineage>
        <taxon>Bacteria</taxon>
        <taxon>Pseudomonadati</taxon>
        <taxon>Pseudomonadota</taxon>
        <taxon>Alphaproteobacteria</taxon>
        <taxon>Rhodospirillales</taxon>
        <taxon>Thalassobaculaceae</taxon>
        <taxon>Thalassobaculum</taxon>
    </lineage>
</organism>
<gene>
    <name evidence="9" type="primary">rbsK</name>
    <name evidence="11" type="ORF">SAMN05660686_00777</name>
</gene>
<evidence type="ECO:0000256" key="3">
    <source>
        <dbReference type="ARBA" id="ARBA00022741"/>
    </source>
</evidence>